<dbReference type="Proteomes" id="UP000005950">
    <property type="component" value="Unassembled WGS sequence"/>
</dbReference>
<protein>
    <submittedName>
        <fullName evidence="2">Uncharacterized protein</fullName>
    </submittedName>
</protein>
<evidence type="ECO:0000313" key="3">
    <source>
        <dbReference type="Proteomes" id="UP000005950"/>
    </source>
</evidence>
<reference evidence="2 3" key="2">
    <citation type="submission" date="2009-02" db="EMBL/GenBank/DDBJ databases">
        <title>Draft genome sequence of Holdemania filiformis DSM 12042.</title>
        <authorList>
            <person name="Sudarsanam P."/>
            <person name="Ley R."/>
            <person name="Guruge J."/>
            <person name="Turnbaugh P.J."/>
            <person name="Mahowald M."/>
            <person name="Liep D."/>
            <person name="Gordon J."/>
        </authorList>
    </citation>
    <scope>NUCLEOTIDE SEQUENCE [LARGE SCALE GENOMIC DNA]</scope>
    <source>
        <strain evidence="2 3">DSM 12042</strain>
    </source>
</reference>
<sequence>MNNKEEETTGRNSNGMNTGIRLTNHDRRLVERAGKTRLNCLEKE</sequence>
<organism evidence="2 3">
    <name type="scientific">Holdemania filiformis DSM 12042</name>
    <dbReference type="NCBI Taxonomy" id="545696"/>
    <lineage>
        <taxon>Bacteria</taxon>
        <taxon>Bacillati</taxon>
        <taxon>Bacillota</taxon>
        <taxon>Erysipelotrichia</taxon>
        <taxon>Erysipelotrichales</taxon>
        <taxon>Erysipelotrichaceae</taxon>
        <taxon>Holdemania</taxon>
    </lineage>
</organism>
<dbReference type="EMBL" id="ACCF01000247">
    <property type="protein sequence ID" value="EEF65909.1"/>
    <property type="molecule type" value="Genomic_DNA"/>
</dbReference>
<evidence type="ECO:0000313" key="2">
    <source>
        <dbReference type="EMBL" id="EEF65909.1"/>
    </source>
</evidence>
<feature type="compositionally biased region" description="Polar residues" evidence="1">
    <location>
        <begin position="10"/>
        <end position="21"/>
    </location>
</feature>
<proteinExistence type="predicted"/>
<name>B9YDN4_9FIRM</name>
<dbReference type="HOGENOM" id="CLU_3217191_0_0_9"/>
<evidence type="ECO:0000256" key="1">
    <source>
        <dbReference type="SAM" id="MobiDB-lite"/>
    </source>
</evidence>
<accession>B9YDN4</accession>
<feature type="region of interest" description="Disordered" evidence="1">
    <location>
        <begin position="1"/>
        <end position="26"/>
    </location>
</feature>
<dbReference type="STRING" id="545696.HOLDEFILI_03957"/>
<comment type="caution">
    <text evidence="2">The sequence shown here is derived from an EMBL/GenBank/DDBJ whole genome shotgun (WGS) entry which is preliminary data.</text>
</comment>
<dbReference type="AlphaFoldDB" id="B9YDN4"/>
<reference evidence="2 3" key="1">
    <citation type="submission" date="2008-12" db="EMBL/GenBank/DDBJ databases">
        <authorList>
            <person name="Fulton L."/>
            <person name="Clifton S."/>
            <person name="Fulton B."/>
            <person name="Xu J."/>
            <person name="Minx P."/>
            <person name="Pepin K.H."/>
            <person name="Johnson M."/>
            <person name="Bhonagiri V."/>
            <person name="Nash W.E."/>
            <person name="Mardis E.R."/>
            <person name="Wilson R.K."/>
        </authorList>
    </citation>
    <scope>NUCLEOTIDE SEQUENCE [LARGE SCALE GENOMIC DNA]</scope>
    <source>
        <strain evidence="2 3">DSM 12042</strain>
    </source>
</reference>
<gene>
    <name evidence="2" type="ORF">HOLDEFILI_03957</name>
</gene>